<dbReference type="Proteomes" id="UP001057375">
    <property type="component" value="Unassembled WGS sequence"/>
</dbReference>
<sequence length="130" mass="14766">MDRIISRLEQKNLVLPFSSGPPDPMVFYAGQTHSHSKKIKYEKPPRLMPSSTTVISNGSSEIPSTTIISEFEEEKTHSDSSHHKGEECDQLPTFRDALDISFISTERIKPRNEPEVFTMPHFQHISALDL</sequence>
<dbReference type="EMBL" id="BQXS01010126">
    <property type="protein sequence ID" value="GKT33069.1"/>
    <property type="molecule type" value="Genomic_DNA"/>
</dbReference>
<feature type="region of interest" description="Disordered" evidence="1">
    <location>
        <begin position="37"/>
        <end position="62"/>
    </location>
</feature>
<evidence type="ECO:0000256" key="1">
    <source>
        <dbReference type="SAM" id="MobiDB-lite"/>
    </source>
</evidence>
<organism evidence="2 3">
    <name type="scientific">Aduncisulcus paluster</name>
    <dbReference type="NCBI Taxonomy" id="2918883"/>
    <lineage>
        <taxon>Eukaryota</taxon>
        <taxon>Metamonada</taxon>
        <taxon>Carpediemonas-like organisms</taxon>
        <taxon>Aduncisulcus</taxon>
    </lineage>
</organism>
<evidence type="ECO:0000313" key="2">
    <source>
        <dbReference type="EMBL" id="GKT33069.1"/>
    </source>
</evidence>
<proteinExistence type="predicted"/>
<name>A0ABQ5KNM6_9EUKA</name>
<protein>
    <submittedName>
        <fullName evidence="2">Uncharacterized protein</fullName>
    </submittedName>
</protein>
<reference evidence="2" key="1">
    <citation type="submission" date="2022-03" db="EMBL/GenBank/DDBJ databases">
        <title>Draft genome sequence of Aduncisulcus paluster, a free-living microaerophilic Fornicata.</title>
        <authorList>
            <person name="Yuyama I."/>
            <person name="Kume K."/>
            <person name="Tamura T."/>
            <person name="Inagaki Y."/>
            <person name="Hashimoto T."/>
        </authorList>
    </citation>
    <scope>NUCLEOTIDE SEQUENCE</scope>
    <source>
        <strain evidence="2">NY0171</strain>
    </source>
</reference>
<accession>A0ABQ5KNM6</accession>
<gene>
    <name evidence="2" type="ORF">ADUPG1_007086</name>
</gene>
<evidence type="ECO:0000313" key="3">
    <source>
        <dbReference type="Proteomes" id="UP001057375"/>
    </source>
</evidence>
<keyword evidence="3" id="KW-1185">Reference proteome</keyword>
<feature type="compositionally biased region" description="Polar residues" evidence="1">
    <location>
        <begin position="49"/>
        <end position="58"/>
    </location>
</feature>
<comment type="caution">
    <text evidence="2">The sequence shown here is derived from an EMBL/GenBank/DDBJ whole genome shotgun (WGS) entry which is preliminary data.</text>
</comment>